<proteinExistence type="predicted"/>
<name>A0A382F0M4_9ZZZZ</name>
<protein>
    <submittedName>
        <fullName evidence="2">Uncharacterized protein</fullName>
    </submittedName>
</protein>
<sequence length="40" mass="4550">MLHKPVVKRDDRAQVPGKMDRPGFDFNRAFLAVGRKPGNK</sequence>
<evidence type="ECO:0000313" key="2">
    <source>
        <dbReference type="EMBL" id="SVB56558.1"/>
    </source>
</evidence>
<feature type="non-terminal residue" evidence="2">
    <location>
        <position position="40"/>
    </location>
</feature>
<dbReference type="EMBL" id="UINC01047365">
    <property type="protein sequence ID" value="SVB56558.1"/>
    <property type="molecule type" value="Genomic_DNA"/>
</dbReference>
<reference evidence="2" key="1">
    <citation type="submission" date="2018-05" db="EMBL/GenBank/DDBJ databases">
        <authorList>
            <person name="Lanie J.A."/>
            <person name="Ng W.-L."/>
            <person name="Kazmierczak K.M."/>
            <person name="Andrzejewski T.M."/>
            <person name="Davidsen T.M."/>
            <person name="Wayne K.J."/>
            <person name="Tettelin H."/>
            <person name="Glass J.I."/>
            <person name="Rusch D."/>
            <person name="Podicherti R."/>
            <person name="Tsui H.-C.T."/>
            <person name="Winkler M.E."/>
        </authorList>
    </citation>
    <scope>NUCLEOTIDE SEQUENCE</scope>
</reference>
<feature type="compositionally biased region" description="Basic and acidic residues" evidence="1">
    <location>
        <begin position="7"/>
        <end position="21"/>
    </location>
</feature>
<evidence type="ECO:0000256" key="1">
    <source>
        <dbReference type="SAM" id="MobiDB-lite"/>
    </source>
</evidence>
<gene>
    <name evidence="2" type="ORF">METZ01_LOCUS209412</name>
</gene>
<feature type="region of interest" description="Disordered" evidence="1">
    <location>
        <begin position="1"/>
        <end position="21"/>
    </location>
</feature>
<accession>A0A382F0M4</accession>
<dbReference type="AlphaFoldDB" id="A0A382F0M4"/>
<organism evidence="2">
    <name type="scientific">marine metagenome</name>
    <dbReference type="NCBI Taxonomy" id="408172"/>
    <lineage>
        <taxon>unclassified sequences</taxon>
        <taxon>metagenomes</taxon>
        <taxon>ecological metagenomes</taxon>
    </lineage>
</organism>